<dbReference type="EMBL" id="CAAHFH010000001">
    <property type="protein sequence ID" value="VGO20250.1"/>
    <property type="molecule type" value="Genomic_DNA"/>
</dbReference>
<evidence type="ECO:0008006" key="3">
    <source>
        <dbReference type="Google" id="ProtNLM"/>
    </source>
</evidence>
<reference evidence="1 2" key="1">
    <citation type="submission" date="2019-04" db="EMBL/GenBank/DDBJ databases">
        <authorList>
            <person name="Van Vliet M D."/>
        </authorList>
    </citation>
    <scope>NUCLEOTIDE SEQUENCE [LARGE SCALE GENOMIC DNA]</scope>
    <source>
        <strain evidence="1 2">F21</strain>
    </source>
</reference>
<organism evidence="1 2">
    <name type="scientific">Pontiella sulfatireligans</name>
    <dbReference type="NCBI Taxonomy" id="2750658"/>
    <lineage>
        <taxon>Bacteria</taxon>
        <taxon>Pseudomonadati</taxon>
        <taxon>Kiritimatiellota</taxon>
        <taxon>Kiritimatiellia</taxon>
        <taxon>Kiritimatiellales</taxon>
        <taxon>Pontiellaceae</taxon>
        <taxon>Pontiella</taxon>
    </lineage>
</organism>
<proteinExistence type="predicted"/>
<gene>
    <name evidence="1" type="ORF">SCARR_02311</name>
</gene>
<name>A0A6C2UJ55_9BACT</name>
<dbReference type="RefSeq" id="WP_136061686.1">
    <property type="nucleotide sequence ID" value="NZ_CAAHFH010000001.1"/>
</dbReference>
<sequence>MKKLIDKAHHIKIEKTRARKILRQRHRRLPKRKNKRTSHLLSRRCRFDLTITRKVKGGYIVEMPTVCSLQHNHAALINACAEIRKFSKCDKRLRAINFDNITELEPSAALLIAAETSHLNDRKGLQYMRPKPDGWEPEIKRLLSQMGFFELFGVEAPDDLEYEHRRSFLKFFSGKSVTDTKKTGELRERIEKRFGQTLSPRQRQALYEGLSEAITNTQGHAYGSAYPVDIDKWWLSAAYDFEKEVLTIMFVDLGRTIPGTLPKKGWFEKAVHKIGLMGDGEAIKAAMEYSRTRTAQPNRGKGMSEFLHFPQSVERTKNYLTIYSKKGKYTEVTQEEKTIERNPESMNIMLKGTLIEWKVSL</sequence>
<keyword evidence="2" id="KW-1185">Reference proteome</keyword>
<dbReference type="Proteomes" id="UP000346198">
    <property type="component" value="Unassembled WGS sequence"/>
</dbReference>
<protein>
    <recommendedName>
        <fullName evidence="3">ATP-binding protein</fullName>
    </recommendedName>
</protein>
<evidence type="ECO:0000313" key="1">
    <source>
        <dbReference type="EMBL" id="VGO20250.1"/>
    </source>
</evidence>
<accession>A0A6C2UJ55</accession>
<evidence type="ECO:0000313" key="2">
    <source>
        <dbReference type="Proteomes" id="UP000346198"/>
    </source>
</evidence>
<dbReference type="AlphaFoldDB" id="A0A6C2UJ55"/>